<keyword evidence="2" id="KW-1185">Reference proteome</keyword>
<comment type="caution">
    <text evidence="1">The sequence shown here is derived from an EMBL/GenBank/DDBJ whole genome shotgun (WGS) entry which is preliminary data.</text>
</comment>
<dbReference type="Proteomes" id="UP000789920">
    <property type="component" value="Unassembled WGS sequence"/>
</dbReference>
<evidence type="ECO:0000313" key="1">
    <source>
        <dbReference type="EMBL" id="CAG8817589.1"/>
    </source>
</evidence>
<feature type="non-terminal residue" evidence="1">
    <location>
        <position position="1"/>
    </location>
</feature>
<protein>
    <submittedName>
        <fullName evidence="1">26467_t:CDS:1</fullName>
    </submittedName>
</protein>
<dbReference type="EMBL" id="CAJVQC010079988">
    <property type="protein sequence ID" value="CAG8817589.1"/>
    <property type="molecule type" value="Genomic_DNA"/>
</dbReference>
<evidence type="ECO:0000313" key="2">
    <source>
        <dbReference type="Proteomes" id="UP000789920"/>
    </source>
</evidence>
<organism evidence="1 2">
    <name type="scientific">Racocetra persica</name>
    <dbReference type="NCBI Taxonomy" id="160502"/>
    <lineage>
        <taxon>Eukaryota</taxon>
        <taxon>Fungi</taxon>
        <taxon>Fungi incertae sedis</taxon>
        <taxon>Mucoromycota</taxon>
        <taxon>Glomeromycotina</taxon>
        <taxon>Glomeromycetes</taxon>
        <taxon>Diversisporales</taxon>
        <taxon>Gigasporaceae</taxon>
        <taxon>Racocetra</taxon>
    </lineage>
</organism>
<accession>A0ACA9RYN7</accession>
<proteinExistence type="predicted"/>
<gene>
    <name evidence="1" type="ORF">RPERSI_LOCUS24721</name>
</gene>
<reference evidence="1" key="1">
    <citation type="submission" date="2021-06" db="EMBL/GenBank/DDBJ databases">
        <authorList>
            <person name="Kallberg Y."/>
            <person name="Tangrot J."/>
            <person name="Rosling A."/>
        </authorList>
    </citation>
    <scope>NUCLEOTIDE SEQUENCE</scope>
    <source>
        <strain evidence="1">MA461A</strain>
    </source>
</reference>
<sequence length="115" mass="12331">IEFNFKFIGNPPPPPSVVGEFVVDVGAVVEARGVGIPTPPIAVDADGYCGDRDGLDTISEDSGHIYKYFINTNSYKKKKKKRHLPGEAAISPPKTVVVVADYKTDRLGSAITVSL</sequence>
<name>A0ACA9RYN7_9GLOM</name>